<sequence>MAHSRINANSETLKTDGRVVPREGGDWQVSNVRCRANRQLCPFQDCGSLIYYSDHLVRRIRFAHMQPATRARA</sequence>
<reference evidence="3" key="1">
    <citation type="submission" date="2016-12" db="EMBL/GenBank/DDBJ databases">
        <authorList>
            <person name="Brunel B."/>
        </authorList>
    </citation>
    <scope>NUCLEOTIDE SEQUENCE [LARGE SCALE GENOMIC DNA]</scope>
</reference>
<evidence type="ECO:0000313" key="3">
    <source>
        <dbReference type="Proteomes" id="UP000245698"/>
    </source>
</evidence>
<evidence type="ECO:0000313" key="2">
    <source>
        <dbReference type="EMBL" id="SJM28259.1"/>
    </source>
</evidence>
<keyword evidence="3" id="KW-1185">Reference proteome</keyword>
<name>A0A2P9AAW4_9HYPH</name>
<feature type="compositionally biased region" description="Polar residues" evidence="1">
    <location>
        <begin position="1"/>
        <end position="12"/>
    </location>
</feature>
<dbReference type="AlphaFoldDB" id="A0A2P9AAW4"/>
<proteinExistence type="predicted"/>
<feature type="region of interest" description="Disordered" evidence="1">
    <location>
        <begin position="1"/>
        <end position="20"/>
    </location>
</feature>
<accession>A0A2P9AAW4</accession>
<dbReference type="Proteomes" id="UP000245698">
    <property type="component" value="Unassembled WGS sequence"/>
</dbReference>
<evidence type="ECO:0000256" key="1">
    <source>
        <dbReference type="SAM" id="MobiDB-lite"/>
    </source>
</evidence>
<protein>
    <submittedName>
        <fullName evidence="2">Uncharacterized protein</fullName>
    </submittedName>
</protein>
<gene>
    <name evidence="2" type="ORF">BQ8482_110189</name>
</gene>
<organism evidence="2 3">
    <name type="scientific">Mesorhizobium delmotii</name>
    <dbReference type="NCBI Taxonomy" id="1631247"/>
    <lineage>
        <taxon>Bacteria</taxon>
        <taxon>Pseudomonadati</taxon>
        <taxon>Pseudomonadota</taxon>
        <taxon>Alphaproteobacteria</taxon>
        <taxon>Hyphomicrobiales</taxon>
        <taxon>Phyllobacteriaceae</taxon>
        <taxon>Mesorhizobium</taxon>
    </lineage>
</organism>
<dbReference type="EMBL" id="FUIG01000013">
    <property type="protein sequence ID" value="SJM28259.1"/>
    <property type="molecule type" value="Genomic_DNA"/>
</dbReference>